<comment type="catalytic activity">
    <reaction evidence="6">
        <text>cytidine(1402) in 16S rRNA + S-adenosyl-L-methionine = N(4)-methylcytidine(1402) in 16S rRNA + S-adenosyl-L-homocysteine + H(+)</text>
        <dbReference type="Rhea" id="RHEA:42928"/>
        <dbReference type="Rhea" id="RHEA-COMP:10286"/>
        <dbReference type="Rhea" id="RHEA-COMP:10287"/>
        <dbReference type="ChEBI" id="CHEBI:15378"/>
        <dbReference type="ChEBI" id="CHEBI:57856"/>
        <dbReference type="ChEBI" id="CHEBI:59789"/>
        <dbReference type="ChEBI" id="CHEBI:74506"/>
        <dbReference type="ChEBI" id="CHEBI:82748"/>
        <dbReference type="EC" id="2.1.1.199"/>
    </reaction>
</comment>
<name>A0ABS4S3Q3_9BACI</name>
<dbReference type="NCBIfam" id="TIGR00006">
    <property type="entry name" value="16S rRNA (cytosine(1402)-N(4))-methyltransferase RsmH"/>
    <property type="match status" value="1"/>
</dbReference>
<sequence>MFEHYSVLKNETIDGLAIKPDGTYVDCTVGGGGHAEQIASKLDQSGLLVAFDQDINALEAAKQKLRKYDDRVQFINKNFRSLEQELNDKGIKRVDGILFDLGVSSPQLDKGERGFSYQHDALLDMRMNQSQNLSAYKIVNTWTYQQLVSIFFKYGEEKFSKQIARKIESYRNAKKIETTHELVDIIKDAIPAPARRKGGHPAKRIFQAIRIAVNDELAVFNDALHQAARVIDINGRITVITFHSLEDRICKQAFKKWSTPKETPKNLPIIPQENEAPFKRITRKPISPSDEELKQNRRSRSAKLRIVEKVHTWDEKFTNVEG</sequence>
<evidence type="ECO:0000256" key="7">
    <source>
        <dbReference type="SAM" id="Coils"/>
    </source>
</evidence>
<dbReference type="EMBL" id="JAGIKX010000001">
    <property type="protein sequence ID" value="MBP2256106.1"/>
    <property type="molecule type" value="Genomic_DNA"/>
</dbReference>
<keyword evidence="7" id="KW-0175">Coiled coil</keyword>
<feature type="coiled-coil region" evidence="7">
    <location>
        <begin position="58"/>
        <end position="85"/>
    </location>
</feature>
<feature type="binding site" evidence="6">
    <location>
        <position position="100"/>
    </location>
    <ligand>
        <name>S-adenosyl-L-methionine</name>
        <dbReference type="ChEBI" id="CHEBI:59789"/>
    </ligand>
</feature>
<accession>A0ABS4S3Q3</accession>
<dbReference type="InterPro" id="IPR023397">
    <property type="entry name" value="SAM-dep_MeTrfase_MraW_recog"/>
</dbReference>
<dbReference type="GO" id="GO:0008168">
    <property type="term" value="F:methyltransferase activity"/>
    <property type="evidence" value="ECO:0007669"/>
    <property type="project" value="UniProtKB-KW"/>
</dbReference>
<dbReference type="SUPFAM" id="SSF53335">
    <property type="entry name" value="S-adenosyl-L-methionine-dependent methyltransferases"/>
    <property type="match status" value="1"/>
</dbReference>
<dbReference type="Gene3D" id="1.10.150.170">
    <property type="entry name" value="Putative methyltransferase TM0872, insert domain"/>
    <property type="match status" value="1"/>
</dbReference>
<evidence type="ECO:0000256" key="5">
    <source>
        <dbReference type="ARBA" id="ARBA00022691"/>
    </source>
</evidence>
<dbReference type="PANTHER" id="PTHR11265:SF0">
    <property type="entry name" value="12S RRNA N4-METHYLCYTIDINE METHYLTRANSFERASE"/>
    <property type="match status" value="1"/>
</dbReference>
<feature type="binding site" evidence="6">
    <location>
        <position position="107"/>
    </location>
    <ligand>
        <name>S-adenosyl-L-methionine</name>
        <dbReference type="ChEBI" id="CHEBI:59789"/>
    </ligand>
</feature>
<protein>
    <recommendedName>
        <fullName evidence="6">Ribosomal RNA small subunit methyltransferase H</fullName>
        <ecNumber evidence="6">2.1.1.199</ecNumber>
    </recommendedName>
    <alternativeName>
        <fullName evidence="6">16S rRNA m(4)C1402 methyltransferase</fullName>
    </alternativeName>
    <alternativeName>
        <fullName evidence="6">rRNA (cytosine-N(4)-)-methyltransferase RsmH</fullName>
    </alternativeName>
</protein>
<reference evidence="9 10" key="1">
    <citation type="submission" date="2021-03" db="EMBL/GenBank/DDBJ databases">
        <title>Genomic Encyclopedia of Type Strains, Phase IV (KMG-IV): sequencing the most valuable type-strain genomes for metagenomic binning, comparative biology and taxonomic classification.</title>
        <authorList>
            <person name="Goeker M."/>
        </authorList>
    </citation>
    <scope>NUCLEOTIDE SEQUENCE [LARGE SCALE GENOMIC DNA]</scope>
    <source>
        <strain evidence="9 10">DSM 25790</strain>
    </source>
</reference>
<dbReference type="InterPro" id="IPR029063">
    <property type="entry name" value="SAM-dependent_MTases_sf"/>
</dbReference>
<keyword evidence="6" id="KW-0963">Cytoplasm</keyword>
<organism evidence="9 10">
    <name type="scientific">Virgibacillus alimentarius</name>
    <dbReference type="NCBI Taxonomy" id="698769"/>
    <lineage>
        <taxon>Bacteria</taxon>
        <taxon>Bacillati</taxon>
        <taxon>Bacillota</taxon>
        <taxon>Bacilli</taxon>
        <taxon>Bacillales</taxon>
        <taxon>Bacillaceae</taxon>
        <taxon>Virgibacillus</taxon>
    </lineage>
</organism>
<dbReference type="RefSeq" id="WP_226370471.1">
    <property type="nucleotide sequence ID" value="NZ_JAGIKX010000001.1"/>
</dbReference>
<comment type="function">
    <text evidence="6">Specifically methylates the N4 position of cytidine in position 1402 (C1402) of 16S rRNA.</text>
</comment>
<keyword evidence="5 6" id="KW-0949">S-adenosyl-L-methionine</keyword>
<feature type="region of interest" description="Disordered" evidence="8">
    <location>
        <begin position="278"/>
        <end position="300"/>
    </location>
</feature>
<keyword evidence="10" id="KW-1185">Reference proteome</keyword>
<dbReference type="InterPro" id="IPR002903">
    <property type="entry name" value="RsmH"/>
</dbReference>
<proteinExistence type="inferred from homology"/>
<gene>
    <name evidence="6" type="primary">rsmH</name>
    <name evidence="9" type="ORF">J2Z81_000038</name>
</gene>
<evidence type="ECO:0000256" key="8">
    <source>
        <dbReference type="SAM" id="MobiDB-lite"/>
    </source>
</evidence>
<dbReference type="PANTHER" id="PTHR11265">
    <property type="entry name" value="S-ADENOSYL-METHYLTRANSFERASE MRAW"/>
    <property type="match status" value="1"/>
</dbReference>
<dbReference type="Pfam" id="PF01795">
    <property type="entry name" value="Methyltransf_5"/>
    <property type="match status" value="1"/>
</dbReference>
<evidence type="ECO:0000313" key="10">
    <source>
        <dbReference type="Proteomes" id="UP001519294"/>
    </source>
</evidence>
<dbReference type="HAMAP" id="MF_01007">
    <property type="entry name" value="16SrRNA_methyltr_H"/>
    <property type="match status" value="1"/>
</dbReference>
<keyword evidence="3 6" id="KW-0489">Methyltransferase</keyword>
<dbReference type="PIRSF" id="PIRSF004486">
    <property type="entry name" value="MraW"/>
    <property type="match status" value="1"/>
</dbReference>
<evidence type="ECO:0000256" key="3">
    <source>
        <dbReference type="ARBA" id="ARBA00022603"/>
    </source>
</evidence>
<feature type="binding site" evidence="6">
    <location>
        <position position="79"/>
    </location>
    <ligand>
        <name>S-adenosyl-L-methionine</name>
        <dbReference type="ChEBI" id="CHEBI:59789"/>
    </ligand>
</feature>
<evidence type="ECO:0000256" key="2">
    <source>
        <dbReference type="ARBA" id="ARBA00022552"/>
    </source>
</evidence>
<evidence type="ECO:0000256" key="1">
    <source>
        <dbReference type="ARBA" id="ARBA00010396"/>
    </source>
</evidence>
<keyword evidence="4 6" id="KW-0808">Transferase</keyword>
<comment type="caution">
    <text evidence="9">The sequence shown here is derived from an EMBL/GenBank/DDBJ whole genome shotgun (WGS) entry which is preliminary data.</text>
</comment>
<dbReference type="Gene3D" id="3.40.50.150">
    <property type="entry name" value="Vaccinia Virus protein VP39"/>
    <property type="match status" value="1"/>
</dbReference>
<evidence type="ECO:0000256" key="6">
    <source>
        <dbReference type="HAMAP-Rule" id="MF_01007"/>
    </source>
</evidence>
<comment type="similarity">
    <text evidence="1 6">Belongs to the methyltransferase superfamily. RsmH family.</text>
</comment>
<keyword evidence="2 6" id="KW-0698">rRNA processing</keyword>
<feature type="binding site" evidence="6">
    <location>
        <position position="52"/>
    </location>
    <ligand>
        <name>S-adenosyl-L-methionine</name>
        <dbReference type="ChEBI" id="CHEBI:59789"/>
    </ligand>
</feature>
<dbReference type="EC" id="2.1.1.199" evidence="6"/>
<evidence type="ECO:0000256" key="4">
    <source>
        <dbReference type="ARBA" id="ARBA00022679"/>
    </source>
</evidence>
<evidence type="ECO:0000313" key="9">
    <source>
        <dbReference type="EMBL" id="MBP2256106.1"/>
    </source>
</evidence>
<dbReference type="SUPFAM" id="SSF81799">
    <property type="entry name" value="Putative methyltransferase TM0872, insert domain"/>
    <property type="match status" value="1"/>
</dbReference>
<feature type="binding site" evidence="6">
    <location>
        <begin position="32"/>
        <end position="34"/>
    </location>
    <ligand>
        <name>S-adenosyl-L-methionine</name>
        <dbReference type="ChEBI" id="CHEBI:59789"/>
    </ligand>
</feature>
<comment type="subcellular location">
    <subcellularLocation>
        <location evidence="6">Cytoplasm</location>
    </subcellularLocation>
</comment>
<dbReference type="Proteomes" id="UP001519294">
    <property type="component" value="Unassembled WGS sequence"/>
</dbReference>
<dbReference type="GO" id="GO:0032259">
    <property type="term" value="P:methylation"/>
    <property type="evidence" value="ECO:0007669"/>
    <property type="project" value="UniProtKB-KW"/>
</dbReference>